<comment type="caution">
    <text evidence="1">The sequence shown here is derived from an EMBL/GenBank/DDBJ whole genome shotgun (WGS) entry which is preliminary data.</text>
</comment>
<accession>A0A6N7VU93</accession>
<dbReference type="Proteomes" id="UP000470875">
    <property type="component" value="Unassembled WGS sequence"/>
</dbReference>
<organism evidence="1 2">
    <name type="scientific">Scrofimicrobium canadense</name>
    <dbReference type="NCBI Taxonomy" id="2652290"/>
    <lineage>
        <taxon>Bacteria</taxon>
        <taxon>Bacillati</taxon>
        <taxon>Actinomycetota</taxon>
        <taxon>Actinomycetes</taxon>
        <taxon>Actinomycetales</taxon>
        <taxon>Actinomycetaceae</taxon>
        <taxon>Scrofimicrobium</taxon>
    </lineage>
</organism>
<dbReference type="RefSeq" id="WP_154546528.1">
    <property type="nucleotide sequence ID" value="NZ_VULO01000016.1"/>
</dbReference>
<evidence type="ECO:0008006" key="3">
    <source>
        <dbReference type="Google" id="ProtNLM"/>
    </source>
</evidence>
<dbReference type="EMBL" id="VULO01000016">
    <property type="protein sequence ID" value="MSS85349.1"/>
    <property type="molecule type" value="Genomic_DNA"/>
</dbReference>
<dbReference type="Gene3D" id="2.70.98.10">
    <property type="match status" value="1"/>
</dbReference>
<evidence type="ECO:0000313" key="2">
    <source>
        <dbReference type="Proteomes" id="UP000470875"/>
    </source>
</evidence>
<reference evidence="1 2" key="1">
    <citation type="submission" date="2019-08" db="EMBL/GenBank/DDBJ databases">
        <title>In-depth cultivation of the pig gut microbiome towards novel bacterial diversity and tailored functional studies.</title>
        <authorList>
            <person name="Wylensek D."/>
            <person name="Hitch T.C.A."/>
            <person name="Clavel T."/>
        </authorList>
    </citation>
    <scope>NUCLEOTIDE SEQUENCE [LARGE SCALE GENOMIC DNA]</scope>
    <source>
        <strain evidence="1 2">WB03_NA08</strain>
    </source>
</reference>
<proteinExistence type="predicted"/>
<protein>
    <recommendedName>
        <fullName evidence="3">Aldose 1-epimerase</fullName>
    </recommendedName>
</protein>
<gene>
    <name evidence="1" type="ORF">FYJ24_11430</name>
</gene>
<dbReference type="InterPro" id="IPR014718">
    <property type="entry name" value="GH-type_carb-bd"/>
</dbReference>
<dbReference type="GO" id="GO:0030246">
    <property type="term" value="F:carbohydrate binding"/>
    <property type="evidence" value="ECO:0007669"/>
    <property type="project" value="InterPro"/>
</dbReference>
<sequence length="320" mass="35213">MEYSIQAGGTTAFVQAHGAMVTAEFTVNGHTVRPLYQAPWSDYAHDPLLAHLRGDFPCVPFGIAPSSTVSFPPPWNLLDPGTTAYAHGYSSVGLWDEIEEGTFHLQYPEEDTVESITRTVAPTGGRIDIKDRIHMRREANLPLGLHPIVRLPEKPGAARLNLPPMRSARTYPVQPEETSVLVPDTRLIALDQAPMLDGGSLDLTRLPLRQHTEELVGLFDVTKPVVSLDNLDEGYRVTIEWDNTYLKHCMLWISNYGRGYEPWNGRNLCLGIEPITSAFDLGQAISATSNPLSAEGLQTSVPLAGGMSYTLKHSISVEEL</sequence>
<dbReference type="AlphaFoldDB" id="A0A6N7VU93"/>
<evidence type="ECO:0000313" key="1">
    <source>
        <dbReference type="EMBL" id="MSS85349.1"/>
    </source>
</evidence>
<keyword evidence="2" id="KW-1185">Reference proteome</keyword>
<name>A0A6N7VU93_9ACTO</name>